<dbReference type="Pfam" id="PF00005">
    <property type="entry name" value="ABC_tran"/>
    <property type="match status" value="1"/>
</dbReference>
<dbReference type="Gene3D" id="2.40.50.100">
    <property type="match status" value="1"/>
</dbReference>
<dbReference type="Gene3D" id="2.40.50.140">
    <property type="entry name" value="Nucleic acid-binding proteins"/>
    <property type="match status" value="1"/>
</dbReference>
<dbReference type="SMART" id="SM00382">
    <property type="entry name" value="AAA"/>
    <property type="match status" value="1"/>
</dbReference>
<accession>A0A5C4WXL7</accession>
<organism evidence="6 7">
    <name type="scientific">Nonomuraea phyllanthi</name>
    <dbReference type="NCBI Taxonomy" id="2219224"/>
    <lineage>
        <taxon>Bacteria</taxon>
        <taxon>Bacillati</taxon>
        <taxon>Actinomycetota</taxon>
        <taxon>Actinomycetes</taxon>
        <taxon>Streptosporangiales</taxon>
        <taxon>Streptosporangiaceae</taxon>
        <taxon>Nonomuraea</taxon>
    </lineage>
</organism>
<evidence type="ECO:0000256" key="4">
    <source>
        <dbReference type="ARBA" id="ARBA00022840"/>
    </source>
</evidence>
<sequence length="375" mass="40270">MLDGGRAERTGTVTLILDGVFVRRRGETWLDDVRLELSNGMTTLVGPMTAGKTTLMRVAAGLSPPDSGRVMVDGKDVTSISVRKRSVAFVYQQFINYPSLTVYENIASPLRLDPGFRRDGIDRRVREVAELMGLAALLGRRPAELSGGQQQRTAIARALARPVDVLLLDEPLANLDFKLREQLRADLKAMFADSSGVVLYATADPNEALTFAAPTVVLGEGRVQHIGDAAEMYARPPTLAVAATLSDPPLNLLPGVVRDGRIECLGAEFPAPRAHPSGRTVTLGVRPHQVRLERGGPGALEWPAEIRLAEVTGSATFLHLLLRDQVHLVAHLPGTRQFTPGGSAVAYVDPAHVLVFDEDGARLPATGAAEVDLHG</sequence>
<reference evidence="6 7" key="1">
    <citation type="submission" date="2019-10" db="EMBL/GenBank/DDBJ databases">
        <title>Nonomuraea sp. nov., isolated from Phyllanthus amarus.</title>
        <authorList>
            <person name="Klykleung N."/>
            <person name="Tanasupawat S."/>
        </authorList>
    </citation>
    <scope>NUCLEOTIDE SEQUENCE [LARGE SCALE GENOMIC DNA]</scope>
    <source>
        <strain evidence="6 7">PA1-10</strain>
    </source>
</reference>
<dbReference type="Pfam" id="PF17850">
    <property type="entry name" value="CysA_C_terminal"/>
    <property type="match status" value="1"/>
</dbReference>
<evidence type="ECO:0000313" key="7">
    <source>
        <dbReference type="Proteomes" id="UP000312512"/>
    </source>
</evidence>
<evidence type="ECO:0000256" key="3">
    <source>
        <dbReference type="ARBA" id="ARBA00022741"/>
    </source>
</evidence>
<name>A0A5C4WXL7_9ACTN</name>
<dbReference type="InterPro" id="IPR041193">
    <property type="entry name" value="CysA_C"/>
</dbReference>
<keyword evidence="2" id="KW-1003">Cell membrane</keyword>
<dbReference type="SUPFAM" id="SSF50331">
    <property type="entry name" value="MOP-like"/>
    <property type="match status" value="1"/>
</dbReference>
<protein>
    <submittedName>
        <fullName evidence="6">ATP-binding cassette domain-containing protein</fullName>
    </submittedName>
</protein>
<dbReference type="RefSeq" id="WP_139628053.1">
    <property type="nucleotide sequence ID" value="NZ_VDLX02000001.1"/>
</dbReference>
<dbReference type="InterPro" id="IPR008995">
    <property type="entry name" value="Mo/tungstate-bd_C_term_dom"/>
</dbReference>
<dbReference type="Proteomes" id="UP000312512">
    <property type="component" value="Unassembled WGS sequence"/>
</dbReference>
<dbReference type="CDD" id="cd03259">
    <property type="entry name" value="ABC_Carb_Solutes_like"/>
    <property type="match status" value="1"/>
</dbReference>
<dbReference type="InterPro" id="IPR003439">
    <property type="entry name" value="ABC_transporter-like_ATP-bd"/>
</dbReference>
<comment type="caution">
    <text evidence="6">The sequence shown here is derived from an EMBL/GenBank/DDBJ whole genome shotgun (WGS) entry which is preliminary data.</text>
</comment>
<dbReference type="PANTHER" id="PTHR43875">
    <property type="entry name" value="MALTODEXTRIN IMPORT ATP-BINDING PROTEIN MSMX"/>
    <property type="match status" value="1"/>
</dbReference>
<gene>
    <name evidence="6" type="ORF">FH608_002070</name>
</gene>
<dbReference type="SUPFAM" id="SSF52540">
    <property type="entry name" value="P-loop containing nucleoside triphosphate hydrolases"/>
    <property type="match status" value="1"/>
</dbReference>
<evidence type="ECO:0000313" key="6">
    <source>
        <dbReference type="EMBL" id="KAB8197369.1"/>
    </source>
</evidence>
<dbReference type="InterPro" id="IPR003593">
    <property type="entry name" value="AAA+_ATPase"/>
</dbReference>
<evidence type="ECO:0000256" key="5">
    <source>
        <dbReference type="ARBA" id="ARBA00023136"/>
    </source>
</evidence>
<evidence type="ECO:0000256" key="1">
    <source>
        <dbReference type="ARBA" id="ARBA00022448"/>
    </source>
</evidence>
<keyword evidence="3" id="KW-0547">Nucleotide-binding</keyword>
<dbReference type="OrthoDB" id="394852at2"/>
<dbReference type="EMBL" id="VDLX02000001">
    <property type="protein sequence ID" value="KAB8197369.1"/>
    <property type="molecule type" value="Genomic_DNA"/>
</dbReference>
<dbReference type="InterPro" id="IPR015853">
    <property type="entry name" value="ABC_transpr_FbpC"/>
</dbReference>
<dbReference type="GO" id="GO:0015408">
    <property type="term" value="F:ABC-type ferric iron transporter activity"/>
    <property type="evidence" value="ECO:0007669"/>
    <property type="project" value="InterPro"/>
</dbReference>
<dbReference type="PANTHER" id="PTHR43875:SF14">
    <property type="entry name" value="ABC TRANSPORTER ATP-BINDING PROTEIN"/>
    <property type="match status" value="1"/>
</dbReference>
<dbReference type="GO" id="GO:0005524">
    <property type="term" value="F:ATP binding"/>
    <property type="evidence" value="ECO:0007669"/>
    <property type="project" value="UniProtKB-KW"/>
</dbReference>
<keyword evidence="5" id="KW-0472">Membrane</keyword>
<dbReference type="AlphaFoldDB" id="A0A5C4WXL7"/>
<keyword evidence="1" id="KW-0813">Transport</keyword>
<dbReference type="PROSITE" id="PS50893">
    <property type="entry name" value="ABC_TRANSPORTER_2"/>
    <property type="match status" value="1"/>
</dbReference>
<dbReference type="InterPro" id="IPR012340">
    <property type="entry name" value="NA-bd_OB-fold"/>
</dbReference>
<dbReference type="GO" id="GO:0016887">
    <property type="term" value="F:ATP hydrolysis activity"/>
    <property type="evidence" value="ECO:0007669"/>
    <property type="project" value="InterPro"/>
</dbReference>
<dbReference type="InterPro" id="IPR027417">
    <property type="entry name" value="P-loop_NTPase"/>
</dbReference>
<dbReference type="Gene3D" id="3.40.50.300">
    <property type="entry name" value="P-loop containing nucleotide triphosphate hydrolases"/>
    <property type="match status" value="1"/>
</dbReference>
<keyword evidence="7" id="KW-1185">Reference proteome</keyword>
<keyword evidence="4 6" id="KW-0067">ATP-binding</keyword>
<dbReference type="InterPro" id="IPR047641">
    <property type="entry name" value="ABC_transpr_MalK/UgpC-like"/>
</dbReference>
<dbReference type="GO" id="GO:0055052">
    <property type="term" value="C:ATP-binding cassette (ABC) transporter complex, substrate-binding subunit-containing"/>
    <property type="evidence" value="ECO:0007669"/>
    <property type="project" value="TreeGrafter"/>
</dbReference>
<proteinExistence type="predicted"/>
<evidence type="ECO:0000256" key="2">
    <source>
        <dbReference type="ARBA" id="ARBA00022475"/>
    </source>
</evidence>